<dbReference type="EnsemblFungi" id="MVLG_01275T0">
    <property type="protein sequence ID" value="MVLG_01275T0"/>
    <property type="gene ID" value="MVLG_01275"/>
</dbReference>
<feature type="region of interest" description="Disordered" evidence="7">
    <location>
        <begin position="246"/>
        <end position="286"/>
    </location>
</feature>
<dbReference type="InterPro" id="IPR034393">
    <property type="entry name" value="TatSF1-like"/>
</dbReference>
<keyword evidence="3" id="KW-0677">Repeat</keyword>
<dbReference type="FunCoup" id="U5H1M1">
    <property type="interactions" value="91"/>
</dbReference>
<dbReference type="GO" id="GO:0005686">
    <property type="term" value="C:U2 snRNP"/>
    <property type="evidence" value="ECO:0007669"/>
    <property type="project" value="TreeGrafter"/>
</dbReference>
<dbReference type="Proteomes" id="UP000017200">
    <property type="component" value="Unassembled WGS sequence"/>
</dbReference>
<dbReference type="EMBL" id="GL541649">
    <property type="protein sequence ID" value="KDE08495.1"/>
    <property type="molecule type" value="Genomic_DNA"/>
</dbReference>
<dbReference type="CDD" id="cd12285">
    <property type="entry name" value="RRM3_RBM39_like"/>
    <property type="match status" value="1"/>
</dbReference>
<dbReference type="Pfam" id="PF00076">
    <property type="entry name" value="RRM_1"/>
    <property type="match status" value="1"/>
</dbReference>
<dbReference type="GO" id="GO:0005684">
    <property type="term" value="C:U2-type spliceosomal complex"/>
    <property type="evidence" value="ECO:0007669"/>
    <property type="project" value="TreeGrafter"/>
</dbReference>
<feature type="compositionally biased region" description="Low complexity" evidence="7">
    <location>
        <begin position="14"/>
        <end position="30"/>
    </location>
</feature>
<dbReference type="HOGENOM" id="CLU_026945_0_2_1"/>
<feature type="compositionally biased region" description="Pro residues" evidence="7">
    <location>
        <begin position="1"/>
        <end position="13"/>
    </location>
</feature>
<evidence type="ECO:0000256" key="5">
    <source>
        <dbReference type="ARBA" id="ARBA00023187"/>
    </source>
</evidence>
<dbReference type="SUPFAM" id="SSF54928">
    <property type="entry name" value="RNA-binding domain, RBD"/>
    <property type="match status" value="2"/>
</dbReference>
<feature type="compositionally biased region" description="Low complexity" evidence="7">
    <location>
        <begin position="127"/>
        <end position="148"/>
    </location>
</feature>
<dbReference type="PANTHER" id="PTHR15608">
    <property type="entry name" value="SPLICING FACTOR U2AF-ASSOCIATED PROTEIN 2"/>
    <property type="match status" value="1"/>
</dbReference>
<dbReference type="STRING" id="683840.U5H1M1"/>
<feature type="domain" description="RRM" evidence="8">
    <location>
        <begin position="160"/>
        <end position="249"/>
    </location>
</feature>
<evidence type="ECO:0000256" key="1">
    <source>
        <dbReference type="ARBA" id="ARBA00007747"/>
    </source>
</evidence>
<organism evidence="9">
    <name type="scientific">Microbotryum lychnidis-dioicae (strain p1A1 Lamole / MvSl-1064)</name>
    <name type="common">Anther smut fungus</name>
    <dbReference type="NCBI Taxonomy" id="683840"/>
    <lineage>
        <taxon>Eukaryota</taxon>
        <taxon>Fungi</taxon>
        <taxon>Dikarya</taxon>
        <taxon>Basidiomycota</taxon>
        <taxon>Pucciniomycotina</taxon>
        <taxon>Microbotryomycetes</taxon>
        <taxon>Microbotryales</taxon>
        <taxon>Microbotryaceae</taxon>
        <taxon>Microbotryum</taxon>
    </lineage>
</organism>
<reference evidence="9" key="2">
    <citation type="submission" date="2010-11" db="EMBL/GenBank/DDBJ databases">
        <authorList>
            <consortium name="The Broad Institute Genome Sequencing Platform"/>
            <person name="Earl A."/>
            <person name="Ward D."/>
            <person name="Feldgarden M."/>
            <person name="Gevers D."/>
            <person name="Butler R."/>
            <person name="Young S.K."/>
            <person name="Zeng Q."/>
            <person name="Gargeya S."/>
            <person name="Fitzgerald M."/>
            <person name="Haas B."/>
            <person name="Abouelleil A."/>
            <person name="Alvarado L."/>
            <person name="Arachchi H.M."/>
            <person name="Berlin A."/>
            <person name="Brown A."/>
            <person name="Chapman S.B."/>
            <person name="Chen Z."/>
            <person name="Dunbar C."/>
            <person name="Freedman E."/>
            <person name="Gearin G."/>
            <person name="Gellesch M."/>
            <person name="Goldberg J."/>
            <person name="Griggs A."/>
            <person name="Gujja S."/>
            <person name="Heilman E."/>
            <person name="Heiman D."/>
            <person name="Howarth C."/>
            <person name="Larson L."/>
            <person name="Lui A."/>
            <person name="MacDonald P.J.P."/>
            <person name="Mehta T."/>
            <person name="Montmayeur A."/>
            <person name="Murphy C."/>
            <person name="Neiman D."/>
            <person name="Pearson M."/>
            <person name="Priest M."/>
            <person name="Roberts A."/>
            <person name="Saif S."/>
            <person name="Shea T."/>
            <person name="Shenoy N."/>
            <person name="Sisk P."/>
            <person name="Stolte C."/>
            <person name="Sykes S."/>
            <person name="White J."/>
            <person name="Yandava C."/>
            <person name="Wortman J."/>
            <person name="Nusbaum C."/>
            <person name="Birren B."/>
        </authorList>
    </citation>
    <scope>NUCLEOTIDE SEQUENCE</scope>
    <source>
        <strain evidence="9">P1A1 Lamole</strain>
    </source>
</reference>
<accession>U5H1M1</accession>
<dbReference type="FunFam" id="3.30.70.330:FF:000105">
    <property type="entry name" value="HIV Tat-specific factor 1 homolog"/>
    <property type="match status" value="1"/>
</dbReference>
<evidence type="ECO:0000259" key="8">
    <source>
        <dbReference type="PROSITE" id="PS50102"/>
    </source>
</evidence>
<feature type="compositionally biased region" description="Polar residues" evidence="7">
    <location>
        <begin position="110"/>
        <end position="119"/>
    </location>
</feature>
<dbReference type="InParanoid" id="U5H1M1"/>
<evidence type="ECO:0000256" key="7">
    <source>
        <dbReference type="SAM" id="MobiDB-lite"/>
    </source>
</evidence>
<dbReference type="OMA" id="DTDFRFG"/>
<keyword evidence="11" id="KW-1185">Reference proteome</keyword>
<keyword evidence="4 6" id="KW-0694">RNA-binding</keyword>
<dbReference type="InterPro" id="IPR012677">
    <property type="entry name" value="Nucleotide-bd_a/b_plait_sf"/>
</dbReference>
<dbReference type="Gene3D" id="3.30.70.330">
    <property type="match status" value="2"/>
</dbReference>
<dbReference type="SMART" id="SM00360">
    <property type="entry name" value="RRM"/>
    <property type="match status" value="2"/>
</dbReference>
<comment type="similarity">
    <text evidence="1">Belongs to the HTATSF1 family.</text>
</comment>
<dbReference type="InterPro" id="IPR000504">
    <property type="entry name" value="RRM_dom"/>
</dbReference>
<keyword evidence="2" id="KW-0507">mRNA processing</keyword>
<evidence type="ECO:0000313" key="9">
    <source>
        <dbReference type="EMBL" id="KDE08495.1"/>
    </source>
</evidence>
<evidence type="ECO:0000256" key="2">
    <source>
        <dbReference type="ARBA" id="ARBA00022664"/>
    </source>
</evidence>
<sequence>MNPPHLPSQPQPQPQTQAQTPPPNTAAATNTFASDPRVHFSLADQKWVFEADDGSEMEWDAVRGAWVPRLGEEEVAQQQAAYAVHGVDESVPAAPVLARQNGKKRKADQVTPQQTSTEMNYNDDDNNSSSSSSIASTSNLSGPAAQNKPNKKARPPKANTAIFVSHLPATATIPLLQTVFSKAGLILEDVDGNPRIKLYDDETTGLFKGEALIVYLQAASVDLAIRLLDETELELGKGQQVMKVSEAQAWRKKSGTAGEGVADDKGNAEGKQKPKRTELEKKKLSKRAEKLNQRLTEWSSDEDDNSAAIVARARSNKVVVLQGMFTLKELEEDPTLLLELKEDVRDECETMGTVTNVTLYDQEEEGIITIRFKDEVSAQACIAKMNGRFFGGRSIVASVLDPKQKYRRTGQGVSLEGTGLDLEADEEASKAEKERLARYAEWLEKGGDEEGGAEKAS</sequence>
<name>U5H1M1_USTV1</name>
<evidence type="ECO:0000256" key="3">
    <source>
        <dbReference type="ARBA" id="ARBA00022737"/>
    </source>
</evidence>
<evidence type="ECO:0000313" key="11">
    <source>
        <dbReference type="Proteomes" id="UP000017200"/>
    </source>
</evidence>
<keyword evidence="5" id="KW-0508">mRNA splicing</keyword>
<reference evidence="11" key="1">
    <citation type="submission" date="2010-11" db="EMBL/GenBank/DDBJ databases">
        <title>The genome sequence of Microbotryum violaceum strain p1A1 Lamole.</title>
        <authorList>
            <person name="Cuomo C."/>
            <person name="Perlin M."/>
            <person name="Young S.K."/>
            <person name="Zeng Q."/>
            <person name="Gargeya S."/>
            <person name="Alvarado L."/>
            <person name="Berlin A."/>
            <person name="Chapman S.B."/>
            <person name="Chen Z."/>
            <person name="Freedman E."/>
            <person name="Gellesch M."/>
            <person name="Goldberg J."/>
            <person name="Griggs A."/>
            <person name="Gujja S."/>
            <person name="Heilman E."/>
            <person name="Heiman D."/>
            <person name="Howarth C."/>
            <person name="Mehta T."/>
            <person name="Neiman D."/>
            <person name="Pearson M."/>
            <person name="Roberts A."/>
            <person name="Saif S."/>
            <person name="Shea T."/>
            <person name="Shenoy N."/>
            <person name="Sisk P."/>
            <person name="Stolte C."/>
            <person name="Sykes S."/>
            <person name="White J."/>
            <person name="Yandava C."/>
            <person name="Haas B."/>
            <person name="Nusbaum C."/>
            <person name="Birren B."/>
        </authorList>
    </citation>
    <scope>NUCLEOTIDE SEQUENCE [LARGE SCALE GENOMIC DNA]</scope>
    <source>
        <strain evidence="11">p1A1 Lamole</strain>
    </source>
</reference>
<evidence type="ECO:0000313" key="10">
    <source>
        <dbReference type="EnsemblFungi" id="MVLG_01275T0"/>
    </source>
</evidence>
<dbReference type="OrthoDB" id="10258585at2759"/>
<gene>
    <name evidence="9" type="ORF">MVLG_01275</name>
</gene>
<feature type="region of interest" description="Disordered" evidence="7">
    <location>
        <begin position="98"/>
        <end position="156"/>
    </location>
</feature>
<protein>
    <recommendedName>
        <fullName evidence="8">RRM domain-containing protein</fullName>
    </recommendedName>
</protein>
<dbReference type="InterPro" id="IPR035979">
    <property type="entry name" value="RBD_domain_sf"/>
</dbReference>
<feature type="region of interest" description="Disordered" evidence="7">
    <location>
        <begin position="1"/>
        <end position="30"/>
    </location>
</feature>
<reference evidence="9 11" key="3">
    <citation type="journal article" date="2015" name="BMC Genomics">
        <title>Sex and parasites: genomic and transcriptomic analysis of Microbotryum lychnidis-dioicae, the biotrophic and plant-castrating anther smut fungus.</title>
        <authorList>
            <person name="Perlin M.H."/>
            <person name="Amselem J."/>
            <person name="Fontanillas E."/>
            <person name="Toh S.S."/>
            <person name="Chen Z."/>
            <person name="Goldberg J."/>
            <person name="Duplessis S."/>
            <person name="Henrissat B."/>
            <person name="Young S."/>
            <person name="Zeng Q."/>
            <person name="Aguileta G."/>
            <person name="Petit E."/>
            <person name="Badouin H."/>
            <person name="Andrews J."/>
            <person name="Razeeq D."/>
            <person name="Gabaldon T."/>
            <person name="Quesneville H."/>
            <person name="Giraud T."/>
            <person name="Hood M.E."/>
            <person name="Schultz D.J."/>
            <person name="Cuomo C.A."/>
        </authorList>
    </citation>
    <scope>NUCLEOTIDE SEQUENCE [LARGE SCALE GENOMIC DNA]</scope>
    <source>
        <strain evidence="11">p1A1 Lamole</strain>
        <strain evidence="9">P1A1 Lamole</strain>
    </source>
</reference>
<dbReference type="PROSITE" id="PS50102">
    <property type="entry name" value="RRM"/>
    <property type="match status" value="1"/>
</dbReference>
<evidence type="ECO:0000256" key="6">
    <source>
        <dbReference type="PROSITE-ProRule" id="PRU00176"/>
    </source>
</evidence>
<evidence type="ECO:0000256" key="4">
    <source>
        <dbReference type="ARBA" id="ARBA00022884"/>
    </source>
</evidence>
<dbReference type="GO" id="GO:0003723">
    <property type="term" value="F:RNA binding"/>
    <property type="evidence" value="ECO:0007669"/>
    <property type="project" value="UniProtKB-UniRule"/>
</dbReference>
<proteinExistence type="inferred from homology"/>
<dbReference type="PANTHER" id="PTHR15608:SF0">
    <property type="entry name" value="HIV TAT-SPECIFIC FACTOR 1"/>
    <property type="match status" value="1"/>
</dbReference>
<dbReference type="GO" id="GO:0000398">
    <property type="term" value="P:mRNA splicing, via spliceosome"/>
    <property type="evidence" value="ECO:0007669"/>
    <property type="project" value="UniProtKB-ARBA"/>
</dbReference>
<reference evidence="10" key="4">
    <citation type="submission" date="2015-06" db="UniProtKB">
        <authorList>
            <consortium name="EnsemblFungi"/>
        </authorList>
    </citation>
    <scope>IDENTIFICATION</scope>
</reference>
<dbReference type="AlphaFoldDB" id="U5H1M1"/>
<feature type="compositionally biased region" description="Basic and acidic residues" evidence="7">
    <location>
        <begin position="262"/>
        <end position="286"/>
    </location>
</feature>
<dbReference type="EMBL" id="AEIJ01000112">
    <property type="status" value="NOT_ANNOTATED_CDS"/>
    <property type="molecule type" value="Genomic_DNA"/>
</dbReference>